<protein>
    <recommendedName>
        <fullName evidence="4">Carbon storage regulator</fullName>
    </recommendedName>
</protein>
<dbReference type="Proteomes" id="UP000002171">
    <property type="component" value="Unassembled WGS sequence"/>
</dbReference>
<accession>A0A7U8C676</accession>
<dbReference type="GO" id="GO:0003723">
    <property type="term" value="F:RNA binding"/>
    <property type="evidence" value="ECO:0007669"/>
    <property type="project" value="InterPro"/>
</dbReference>
<reference evidence="2 3" key="1">
    <citation type="submission" date="2006-02" db="EMBL/GenBank/DDBJ databases">
        <authorList>
            <person name="Pinhassi J."/>
            <person name="Pedros-Alio C."/>
            <person name="Ferriera S."/>
            <person name="Johnson J."/>
            <person name="Kravitz S."/>
            <person name="Halpern A."/>
            <person name="Remington K."/>
            <person name="Beeson K."/>
            <person name="Tran B."/>
            <person name="Rogers Y.-H."/>
            <person name="Friedman R."/>
            <person name="Venter J.C."/>
        </authorList>
    </citation>
    <scope>NUCLEOTIDE SEQUENCE [LARGE SCALE GENOMIC DNA]</scope>
    <source>
        <strain evidence="2 3">MED92</strain>
    </source>
</reference>
<dbReference type="Gene3D" id="2.60.40.4380">
    <property type="entry name" value="Translational regulator CsrA"/>
    <property type="match status" value="1"/>
</dbReference>
<dbReference type="GO" id="GO:0006402">
    <property type="term" value="P:mRNA catabolic process"/>
    <property type="evidence" value="ECO:0007669"/>
    <property type="project" value="InterPro"/>
</dbReference>
<dbReference type="SUPFAM" id="SSF117130">
    <property type="entry name" value="CsrA-like"/>
    <property type="match status" value="1"/>
</dbReference>
<dbReference type="GO" id="GO:0006109">
    <property type="term" value="P:regulation of carbohydrate metabolic process"/>
    <property type="evidence" value="ECO:0007669"/>
    <property type="project" value="InterPro"/>
</dbReference>
<gene>
    <name evidence="2" type="ORF">MED92_10049</name>
</gene>
<evidence type="ECO:0008006" key="4">
    <source>
        <dbReference type="Google" id="ProtNLM"/>
    </source>
</evidence>
<evidence type="ECO:0000313" key="2">
    <source>
        <dbReference type="EMBL" id="EAR62039.1"/>
    </source>
</evidence>
<keyword evidence="3" id="KW-1185">Reference proteome</keyword>
<evidence type="ECO:0000256" key="1">
    <source>
        <dbReference type="ARBA" id="ARBA00023159"/>
    </source>
</evidence>
<dbReference type="AlphaFoldDB" id="A0A7U8C676"/>
<name>A0A7U8C676_NEPCE</name>
<keyword evidence="1" id="KW-0010">Activator</keyword>
<dbReference type="OrthoDB" id="9809061at2"/>
<organism evidence="2 3">
    <name type="scientific">Neptuniibacter caesariensis</name>
    <dbReference type="NCBI Taxonomy" id="207954"/>
    <lineage>
        <taxon>Bacteria</taxon>
        <taxon>Pseudomonadati</taxon>
        <taxon>Pseudomonadota</taxon>
        <taxon>Gammaproteobacteria</taxon>
        <taxon>Oceanospirillales</taxon>
        <taxon>Oceanospirillaceae</taxon>
        <taxon>Neptuniibacter</taxon>
    </lineage>
</organism>
<sequence>MLTVTVKEGQKLYIGDDIIVHLHHDSIGSRQVKLSVDAPEDVTILREKLKARLDSGNSNNTQRN</sequence>
<dbReference type="EMBL" id="AAOW01000004">
    <property type="protein sequence ID" value="EAR62039.1"/>
    <property type="molecule type" value="Genomic_DNA"/>
</dbReference>
<dbReference type="InterPro" id="IPR036107">
    <property type="entry name" value="CsrA_sf"/>
</dbReference>
<dbReference type="Pfam" id="PF02599">
    <property type="entry name" value="CsrA"/>
    <property type="match status" value="1"/>
</dbReference>
<proteinExistence type="predicted"/>
<comment type="caution">
    <text evidence="2">The sequence shown here is derived from an EMBL/GenBank/DDBJ whole genome shotgun (WGS) entry which is preliminary data.</text>
</comment>
<evidence type="ECO:0000313" key="3">
    <source>
        <dbReference type="Proteomes" id="UP000002171"/>
    </source>
</evidence>
<dbReference type="InterPro" id="IPR003751">
    <property type="entry name" value="CsrA"/>
</dbReference>
<dbReference type="RefSeq" id="WP_007019676.1">
    <property type="nucleotide sequence ID" value="NZ_CH724125.1"/>
</dbReference>